<reference evidence="3" key="1">
    <citation type="journal article" date="2020" name="Fungal Divers.">
        <title>Resolving the Mortierellaceae phylogeny through synthesis of multi-gene phylogenetics and phylogenomics.</title>
        <authorList>
            <person name="Vandepol N."/>
            <person name="Liber J."/>
            <person name="Desiro A."/>
            <person name="Na H."/>
            <person name="Kennedy M."/>
            <person name="Barry K."/>
            <person name="Grigoriev I.V."/>
            <person name="Miller A.N."/>
            <person name="O'Donnell K."/>
            <person name="Stajich J.E."/>
            <person name="Bonito G."/>
        </authorList>
    </citation>
    <scope>NUCLEOTIDE SEQUENCE</scope>
    <source>
        <strain evidence="3">MES-2147</strain>
    </source>
</reference>
<evidence type="ECO:0000256" key="2">
    <source>
        <dbReference type="SAM" id="MobiDB-lite"/>
    </source>
</evidence>
<sequence>MNNISDDPSQTFRNRSTGDVANIPTVIDPKTGKHIILWRDIQAGFDKAKGIWNGKSLVPFVIDENLEQVVPLRITYHPEVVLDVVVDTTEQTISTGEAVCVTQASSTGKELRDLDDRLDQTEAALAIAVNTINQSLVMYPKRILEVPQTSIFTHNSMHATPLHTIMSSQAIIKQSIDQHFDRLQIEMDKNKQLQEQMVQMQKTMDEKQDQAIRMQRQTLDRLAIIQSRVQAILTQTYELHEYPIPRLFIVLPKAVGLRDKFKGLLSDQFRLYFLCECGTHTMSEVSKTPHEIHLAKHEGYDLDQPTEFFERYGSYVLTLMQMIKYGIVAAGLVVPPLANFKIVDGLDTAQKHLEYLKKNIAPLVEDTIGFLQDIKSNNEMGSELATDHTEFEQLEALEGADLRQLGSYLKVKDKGCVLGNLYRIVTPEGHVKWVCFDHYKTSYRESAIRQLRDIIEINNGRFIEEKGRIEIGITSNTLAKQFYDAMVKARGIQELDITLKWDATMDNLRSLCNAITKANVIHLTVDGTHFKSSALDLINRSQRYDPILQLASNSRVQSLHLQGFDAFFSRISKSSLASAPKFRAFVMDSGFPPNEKTIKSFNDFLEQCPSLTILKLKIDQHSITRTTSDILNKQHQLKLLEIDCGELSFSTSVSNGKIQDLDMTIERLDDLNSDGFKLTQQGHITRLKIANIPQKADQDRLTDILGRNLRIVWLEIGCMEGWYSAINDPLEMKFQDLVMIATSRTIREMESLKINCGGLSINARFLQGKLKDVDLTIGELNELNSDYLKFIQKDHLGRLTIKDVPRKGDEDKLVDVLRHSSRLSQLEIGSKEAVNNDLDMKFQDLVKMTTVDILCKLESLKINCGGLSINASFSQGKIQDVDLTIGRLDELNLDYLKLIQKNHLSRLAIRYTPQEADEDQLADILHSIPRLSHLQIGCKSERFFTIINLMIRTREKVVQDKGLSCLLSIELMGENLVPFDIFGECDKENTYIQSALSFNVDSNSFDMRTWIRLRNEMCITDEEPVYDLIRRYGWSIVFFDENRTRNDTFAAILDDIPTTRDPRLKSFKFNTLYFQADGFDRLDRIIKRSPNFKDLGLYMWIEDEFDLGKAQSLLRKYGSMLSALQLNGRFLVHWLLQAASSFPTRNSFPNMVSFELMYRNSSYLPSRCIPWIMAMVSAPPQETSSSQHPLNTLSESPSTGSWTALRKIVLMTISLEPEEWKAVMRTIDLFELQHLVLWHSNFTHESFKLLVDRIIELDNNVSNVPLSIINIPGTKLDRSSTSADFNAALVELRRKAPLVEIVQRQYL</sequence>
<keyword evidence="4" id="KW-1185">Reference proteome</keyword>
<comment type="caution">
    <text evidence="3">The sequence shown here is derived from an EMBL/GenBank/DDBJ whole genome shotgun (WGS) entry which is preliminary data.</text>
</comment>
<gene>
    <name evidence="3" type="ORF">BGZ65_003707</name>
</gene>
<protein>
    <submittedName>
        <fullName evidence="3">Uncharacterized protein</fullName>
    </submittedName>
</protein>
<evidence type="ECO:0000256" key="1">
    <source>
        <dbReference type="SAM" id="Coils"/>
    </source>
</evidence>
<proteinExistence type="predicted"/>
<evidence type="ECO:0000313" key="3">
    <source>
        <dbReference type="EMBL" id="KAF9981657.1"/>
    </source>
</evidence>
<organism evidence="3 4">
    <name type="scientific">Modicella reniformis</name>
    <dbReference type="NCBI Taxonomy" id="1440133"/>
    <lineage>
        <taxon>Eukaryota</taxon>
        <taxon>Fungi</taxon>
        <taxon>Fungi incertae sedis</taxon>
        <taxon>Mucoromycota</taxon>
        <taxon>Mortierellomycotina</taxon>
        <taxon>Mortierellomycetes</taxon>
        <taxon>Mortierellales</taxon>
        <taxon>Mortierellaceae</taxon>
        <taxon>Modicella</taxon>
    </lineage>
</organism>
<dbReference type="Proteomes" id="UP000749646">
    <property type="component" value="Unassembled WGS sequence"/>
</dbReference>
<keyword evidence="1" id="KW-0175">Coiled coil</keyword>
<feature type="coiled-coil region" evidence="1">
    <location>
        <begin position="176"/>
        <end position="217"/>
    </location>
</feature>
<name>A0A9P6M966_9FUNG</name>
<dbReference type="OrthoDB" id="2476623at2759"/>
<dbReference type="EMBL" id="JAAAHW010003673">
    <property type="protein sequence ID" value="KAF9981657.1"/>
    <property type="molecule type" value="Genomic_DNA"/>
</dbReference>
<evidence type="ECO:0000313" key="4">
    <source>
        <dbReference type="Proteomes" id="UP000749646"/>
    </source>
</evidence>
<feature type="compositionally biased region" description="Polar residues" evidence="2">
    <location>
        <begin position="1"/>
        <end position="19"/>
    </location>
</feature>
<accession>A0A9P6M966</accession>
<feature type="region of interest" description="Disordered" evidence="2">
    <location>
        <begin position="1"/>
        <end position="24"/>
    </location>
</feature>